<comment type="cofactor">
    <cofactor evidence="12">
        <name>[4Fe-4S] cluster</name>
        <dbReference type="ChEBI" id="CHEBI:49883"/>
    </cofactor>
    <text evidence="12">Binds 2 [4Fe-4S] clusters per subunit.</text>
</comment>
<evidence type="ECO:0000256" key="3">
    <source>
        <dbReference type="ARBA" id="ARBA00022719"/>
    </source>
</evidence>
<dbReference type="GO" id="GO:0005506">
    <property type="term" value="F:iron ion binding"/>
    <property type="evidence" value="ECO:0007669"/>
    <property type="project" value="UniProtKB-UniRule"/>
</dbReference>
<keyword evidence="15" id="KW-1185">Reference proteome</keyword>
<gene>
    <name evidence="12" type="primary">nuoI</name>
    <name evidence="14" type="ORF">EDD75_1185</name>
</gene>
<dbReference type="Pfam" id="PF12838">
    <property type="entry name" value="Fer4_7"/>
    <property type="match status" value="1"/>
</dbReference>
<feature type="binding site" evidence="12">
    <location>
        <position position="110"/>
    </location>
    <ligand>
        <name>[4Fe-4S] cluster</name>
        <dbReference type="ChEBI" id="CHEBI:49883"/>
        <label>2</label>
    </ligand>
</feature>
<evidence type="ECO:0000256" key="12">
    <source>
        <dbReference type="HAMAP-Rule" id="MF_01351"/>
    </source>
</evidence>
<keyword evidence="5" id="KW-0677">Repeat</keyword>
<dbReference type="NCBIfam" id="NF004538">
    <property type="entry name" value="PRK05888.1-4"/>
    <property type="match status" value="1"/>
</dbReference>
<feature type="binding site" evidence="12">
    <location>
        <position position="120"/>
    </location>
    <ligand>
        <name>[4Fe-4S] cluster</name>
        <dbReference type="ChEBI" id="CHEBI:49883"/>
        <label>1</label>
    </ligand>
</feature>
<dbReference type="SUPFAM" id="SSF54862">
    <property type="entry name" value="4Fe-4S ferredoxins"/>
    <property type="match status" value="1"/>
</dbReference>
<dbReference type="OrthoDB" id="9803192at2"/>
<name>A0A3N5APY2_9THEO</name>
<comment type="catalytic activity">
    <reaction evidence="12">
        <text>a quinone + NADH + 5 H(+)(in) = a quinol + NAD(+) + 4 H(+)(out)</text>
        <dbReference type="Rhea" id="RHEA:57888"/>
        <dbReference type="ChEBI" id="CHEBI:15378"/>
        <dbReference type="ChEBI" id="CHEBI:24646"/>
        <dbReference type="ChEBI" id="CHEBI:57540"/>
        <dbReference type="ChEBI" id="CHEBI:57945"/>
        <dbReference type="ChEBI" id="CHEBI:132124"/>
    </reaction>
</comment>
<dbReference type="EC" id="7.1.1.-" evidence="12"/>
<dbReference type="NCBIfam" id="TIGR01971">
    <property type="entry name" value="NuoI"/>
    <property type="match status" value="1"/>
</dbReference>
<feature type="binding site" evidence="12">
    <location>
        <position position="113"/>
    </location>
    <ligand>
        <name>[4Fe-4S] cluster</name>
        <dbReference type="ChEBI" id="CHEBI:49883"/>
        <label>2</label>
    </ligand>
</feature>
<dbReference type="AlphaFoldDB" id="A0A3N5APY2"/>
<dbReference type="PROSITE" id="PS51379">
    <property type="entry name" value="4FE4S_FER_2"/>
    <property type="match status" value="2"/>
</dbReference>
<dbReference type="InterPro" id="IPR010226">
    <property type="entry name" value="NADH_quinone_OxRdtase_chainI"/>
</dbReference>
<comment type="caution">
    <text evidence="14">The sequence shown here is derived from an EMBL/GenBank/DDBJ whole genome shotgun (WGS) entry which is preliminary data.</text>
</comment>
<dbReference type="Proteomes" id="UP000282654">
    <property type="component" value="Unassembled WGS sequence"/>
</dbReference>
<evidence type="ECO:0000256" key="5">
    <source>
        <dbReference type="ARBA" id="ARBA00022737"/>
    </source>
</evidence>
<evidence type="ECO:0000313" key="15">
    <source>
        <dbReference type="Proteomes" id="UP000282654"/>
    </source>
</evidence>
<keyword evidence="1 12" id="KW-1003">Cell membrane</keyword>
<evidence type="ECO:0000256" key="1">
    <source>
        <dbReference type="ARBA" id="ARBA00022475"/>
    </source>
</evidence>
<keyword evidence="9 12" id="KW-0520">NAD</keyword>
<evidence type="ECO:0000256" key="10">
    <source>
        <dbReference type="ARBA" id="ARBA00023075"/>
    </source>
</evidence>
<proteinExistence type="inferred from homology"/>
<dbReference type="EMBL" id="RKRE01000002">
    <property type="protein sequence ID" value="RPF46924.1"/>
    <property type="molecule type" value="Genomic_DNA"/>
</dbReference>
<keyword evidence="4 12" id="KW-0479">Metal-binding</keyword>
<comment type="subcellular location">
    <subcellularLocation>
        <location evidence="12">Cell membrane</location>
        <topology evidence="12">Peripheral membrane protein</topology>
    </subcellularLocation>
</comment>
<dbReference type="HAMAP" id="MF_01351">
    <property type="entry name" value="NDH1_NuoI"/>
    <property type="match status" value="1"/>
</dbReference>
<keyword evidence="7 12" id="KW-0408">Iron</keyword>
<protein>
    <recommendedName>
        <fullName evidence="12">NADH-quinone oxidoreductase subunit I</fullName>
        <ecNumber evidence="12">7.1.1.-</ecNumber>
    </recommendedName>
    <alternativeName>
        <fullName evidence="12">NADH dehydrogenase I subunit I</fullName>
    </alternativeName>
    <alternativeName>
        <fullName evidence="12">NDH-1 subunit I</fullName>
    </alternativeName>
</protein>
<dbReference type="InterPro" id="IPR017896">
    <property type="entry name" value="4Fe4S_Fe-S-bd"/>
</dbReference>
<feature type="domain" description="4Fe-4S ferredoxin-type" evidence="13">
    <location>
        <begin position="101"/>
        <end position="130"/>
    </location>
</feature>
<evidence type="ECO:0000256" key="2">
    <source>
        <dbReference type="ARBA" id="ARBA00022485"/>
    </source>
</evidence>
<evidence type="ECO:0000256" key="8">
    <source>
        <dbReference type="ARBA" id="ARBA00023014"/>
    </source>
</evidence>
<feature type="binding site" evidence="12">
    <location>
        <position position="116"/>
    </location>
    <ligand>
        <name>[4Fe-4S] cluster</name>
        <dbReference type="ChEBI" id="CHEBI:49883"/>
        <label>2</label>
    </ligand>
</feature>
<evidence type="ECO:0000256" key="11">
    <source>
        <dbReference type="ARBA" id="ARBA00023136"/>
    </source>
</evidence>
<sequence length="200" mass="23406">MTGIVKKVLFFDLLKKMLLFDLLRGMLITLKTMFTHPVTRRYPKEKRDPFDGFRGRHAFVRDPETGTYRCVACTKCAAVCPPQCIHIEYSVDAETGRRILTKYEIDAFRCIFCGYCEEVCPVCAIVLTEFYEYAAFDRKTNYFDIESLLRNWDEFVAGYGDREYVNKFWKPEGIDLKRLPAKKRTITPIKLNKEVYSGAR</sequence>
<evidence type="ECO:0000313" key="14">
    <source>
        <dbReference type="EMBL" id="RPF46924.1"/>
    </source>
</evidence>
<dbReference type="PROSITE" id="PS00198">
    <property type="entry name" value="4FE4S_FER_1"/>
    <property type="match status" value="1"/>
</dbReference>
<keyword evidence="3 12" id="KW-0874">Quinone</keyword>
<evidence type="ECO:0000256" key="9">
    <source>
        <dbReference type="ARBA" id="ARBA00023027"/>
    </source>
</evidence>
<comment type="subunit">
    <text evidence="12">NDH-1 is composed of 14 different subunits. Subunits NuoA, H, J, K, L, M, N constitute the membrane sector of the complex.</text>
</comment>
<feature type="binding site" evidence="12">
    <location>
        <position position="70"/>
    </location>
    <ligand>
        <name>[4Fe-4S] cluster</name>
        <dbReference type="ChEBI" id="CHEBI:49883"/>
        <label>1</label>
    </ligand>
</feature>
<keyword evidence="8 12" id="KW-0411">Iron-sulfur</keyword>
<dbReference type="GO" id="GO:0005886">
    <property type="term" value="C:plasma membrane"/>
    <property type="evidence" value="ECO:0007669"/>
    <property type="project" value="UniProtKB-SubCell"/>
</dbReference>
<dbReference type="GO" id="GO:0048038">
    <property type="term" value="F:quinone binding"/>
    <property type="evidence" value="ECO:0007669"/>
    <property type="project" value="UniProtKB-KW"/>
</dbReference>
<dbReference type="InterPro" id="IPR017900">
    <property type="entry name" value="4Fe4S_Fe_S_CS"/>
</dbReference>
<accession>A0A3N5APY2</accession>
<keyword evidence="6 12" id="KW-1278">Translocase</keyword>
<dbReference type="GO" id="GO:0051539">
    <property type="term" value="F:4 iron, 4 sulfur cluster binding"/>
    <property type="evidence" value="ECO:0007669"/>
    <property type="project" value="UniProtKB-KW"/>
</dbReference>
<feature type="binding site" evidence="12">
    <location>
        <position position="80"/>
    </location>
    <ligand>
        <name>[4Fe-4S] cluster</name>
        <dbReference type="ChEBI" id="CHEBI:49883"/>
        <label>2</label>
    </ligand>
</feature>
<dbReference type="RefSeq" id="WP_123929418.1">
    <property type="nucleotide sequence ID" value="NZ_RKRE01000002.1"/>
</dbReference>
<reference evidence="14 15" key="1">
    <citation type="submission" date="2018-11" db="EMBL/GenBank/DDBJ databases">
        <title>Genomic Encyclopedia of Type Strains, Phase IV (KMG-IV): sequencing the most valuable type-strain genomes for metagenomic binning, comparative biology and taxonomic classification.</title>
        <authorList>
            <person name="Goeker M."/>
        </authorList>
    </citation>
    <scope>NUCLEOTIDE SEQUENCE [LARGE SCALE GENOMIC DNA]</scope>
    <source>
        <strain evidence="14 15">DSM 102936</strain>
    </source>
</reference>
<keyword evidence="10 12" id="KW-0830">Ubiquinone</keyword>
<feature type="binding site" evidence="12">
    <location>
        <position position="76"/>
    </location>
    <ligand>
        <name>[4Fe-4S] cluster</name>
        <dbReference type="ChEBI" id="CHEBI:49883"/>
        <label>1</label>
    </ligand>
</feature>
<evidence type="ECO:0000256" key="4">
    <source>
        <dbReference type="ARBA" id="ARBA00022723"/>
    </source>
</evidence>
<dbReference type="GO" id="GO:0050136">
    <property type="term" value="F:NADH dehydrogenase (quinone) (non-electrogenic) activity"/>
    <property type="evidence" value="ECO:0007669"/>
    <property type="project" value="UniProtKB-UniRule"/>
</dbReference>
<dbReference type="PANTHER" id="PTHR10849">
    <property type="entry name" value="NADH DEHYDROGENASE UBIQUINONE IRON-SULFUR PROTEIN 8, MITOCHONDRIAL"/>
    <property type="match status" value="1"/>
</dbReference>
<feature type="binding site" evidence="12">
    <location>
        <position position="73"/>
    </location>
    <ligand>
        <name>[4Fe-4S] cluster</name>
        <dbReference type="ChEBI" id="CHEBI:49883"/>
        <label>1</label>
    </ligand>
</feature>
<feature type="domain" description="4Fe-4S ferredoxin-type" evidence="13">
    <location>
        <begin position="61"/>
        <end position="90"/>
    </location>
</feature>
<dbReference type="Gene3D" id="3.30.70.3270">
    <property type="match status" value="1"/>
</dbReference>
<dbReference type="PANTHER" id="PTHR10849:SF24">
    <property type="entry name" value="NADH-QUINONE OXIDOREDUCTASE SUBUNIT I 2"/>
    <property type="match status" value="1"/>
</dbReference>
<keyword evidence="2 12" id="KW-0004">4Fe-4S</keyword>
<evidence type="ECO:0000259" key="13">
    <source>
        <dbReference type="PROSITE" id="PS51379"/>
    </source>
</evidence>
<comment type="similarity">
    <text evidence="12">Belongs to the complex I 23 kDa subunit family.</text>
</comment>
<evidence type="ECO:0000256" key="6">
    <source>
        <dbReference type="ARBA" id="ARBA00022967"/>
    </source>
</evidence>
<keyword evidence="11 12" id="KW-0472">Membrane</keyword>
<comment type="function">
    <text evidence="12">NDH-1 shuttles electrons from NADH, via FMN and iron-sulfur (Fe-S) centers, to quinones in the respiratory chain. The immediate electron acceptor for the enzyme in this species is believed to be ubiquinone. Couples the redox reaction to proton translocation (for every two electrons transferred, four hydrogen ions are translocated across the cytoplasmic membrane), and thus conserves the redox energy in a proton gradient.</text>
</comment>
<organism evidence="14 15">
    <name type="scientific">Thermodesulfitimonas autotrophica</name>
    <dbReference type="NCBI Taxonomy" id="1894989"/>
    <lineage>
        <taxon>Bacteria</taxon>
        <taxon>Bacillati</taxon>
        <taxon>Bacillota</taxon>
        <taxon>Clostridia</taxon>
        <taxon>Thermoanaerobacterales</taxon>
        <taxon>Thermoanaerobacteraceae</taxon>
        <taxon>Thermodesulfitimonas</taxon>
    </lineage>
</organism>
<evidence type="ECO:0000256" key="7">
    <source>
        <dbReference type="ARBA" id="ARBA00023004"/>
    </source>
</evidence>